<evidence type="ECO:0000313" key="2">
    <source>
        <dbReference type="EMBL" id="KAF6238692.1"/>
    </source>
</evidence>
<dbReference type="GeneID" id="59284867"/>
<dbReference type="RefSeq" id="XP_037167991.1">
    <property type="nucleotide sequence ID" value="XM_037305126.1"/>
</dbReference>
<dbReference type="SUPFAM" id="SSF53335">
    <property type="entry name" value="S-adenosyl-L-methionine-dependent methyltransferases"/>
    <property type="match status" value="1"/>
</dbReference>
<keyword evidence="3" id="KW-1185">Reference proteome</keyword>
<proteinExistence type="predicted"/>
<dbReference type="InterPro" id="IPR029063">
    <property type="entry name" value="SAM-dependent_MTases_sf"/>
</dbReference>
<dbReference type="EMBL" id="JACCJC010000008">
    <property type="protein sequence ID" value="KAF6238692.1"/>
    <property type="molecule type" value="Genomic_DNA"/>
</dbReference>
<dbReference type="CDD" id="cd02440">
    <property type="entry name" value="AdoMet_MTases"/>
    <property type="match status" value="1"/>
</dbReference>
<feature type="compositionally biased region" description="Basic and acidic residues" evidence="1">
    <location>
        <begin position="378"/>
        <end position="391"/>
    </location>
</feature>
<comment type="caution">
    <text evidence="2">The sequence shown here is derived from an EMBL/GenBank/DDBJ whole genome shotgun (WGS) entry which is preliminary data.</text>
</comment>
<dbReference type="Pfam" id="PF13489">
    <property type="entry name" value="Methyltransf_23"/>
    <property type="match status" value="1"/>
</dbReference>
<sequence length="391" mass="43600">MTPPPLTTCRRRDSPAFNNARVESEAAGTLIEDDAIEHTFQNLSQIYTPPHIRFYDATALGFRATAQRLAQEIPTEFPVASYLDLGAGTGITTIACAKCLIQLRQEFEVVLIDGLRAMLDQALENWHNEIPQTALRNSISAFHDDIFNFSPRILSQISTDCGFTTFSLITAERVLLNVRKNQRVQILRYWATYLSPGGKLILDIPHPGRRCGATYIGAGSVSPGVHRAPTLEVCRTMVDEDTWVECRAYAQELARDTGLIITNQMPQHLPESGCEDDYPAFLSWLAGCRAPTLNDPLTRAQLTWFTNRYVEAACGHYKANSFLCCADIAAVIAVLERPPPMTTKIPDPPVSALQSHTKYKIDETRHGKDRKKAIKQAAKAERKAAAWEKRD</sequence>
<protein>
    <recommendedName>
        <fullName evidence="4">Methyltransferase domain-containing protein</fullName>
    </recommendedName>
</protein>
<dbReference type="Gene3D" id="3.40.50.150">
    <property type="entry name" value="Vaccinia Virus protein VP39"/>
    <property type="match status" value="1"/>
</dbReference>
<evidence type="ECO:0000256" key="1">
    <source>
        <dbReference type="SAM" id="MobiDB-lite"/>
    </source>
</evidence>
<reference evidence="2 3" key="1">
    <citation type="journal article" date="2020" name="Genomics">
        <title>Complete, high-quality genomes from long-read metagenomic sequencing of two wolf lichen thalli reveals enigmatic genome architecture.</title>
        <authorList>
            <person name="McKenzie S.K."/>
            <person name="Walston R.F."/>
            <person name="Allen J.L."/>
        </authorList>
    </citation>
    <scope>NUCLEOTIDE SEQUENCE [LARGE SCALE GENOMIC DNA]</scope>
    <source>
        <strain evidence="2">WasteWater2</strain>
    </source>
</reference>
<accession>A0A8H6L7K5</accession>
<feature type="region of interest" description="Disordered" evidence="1">
    <location>
        <begin position="361"/>
        <end position="391"/>
    </location>
</feature>
<evidence type="ECO:0000313" key="3">
    <source>
        <dbReference type="Proteomes" id="UP000578531"/>
    </source>
</evidence>
<dbReference type="AlphaFoldDB" id="A0A8H6L7K5"/>
<organism evidence="2 3">
    <name type="scientific">Letharia columbiana</name>
    <dbReference type="NCBI Taxonomy" id="112416"/>
    <lineage>
        <taxon>Eukaryota</taxon>
        <taxon>Fungi</taxon>
        <taxon>Dikarya</taxon>
        <taxon>Ascomycota</taxon>
        <taxon>Pezizomycotina</taxon>
        <taxon>Lecanoromycetes</taxon>
        <taxon>OSLEUM clade</taxon>
        <taxon>Lecanoromycetidae</taxon>
        <taxon>Lecanorales</taxon>
        <taxon>Lecanorineae</taxon>
        <taxon>Parmeliaceae</taxon>
        <taxon>Letharia</taxon>
    </lineage>
</organism>
<gene>
    <name evidence="2" type="ORF">HO173_003198</name>
</gene>
<dbReference type="OrthoDB" id="66144at2759"/>
<dbReference type="Proteomes" id="UP000578531">
    <property type="component" value="Unassembled WGS sequence"/>
</dbReference>
<name>A0A8H6L7K5_9LECA</name>
<evidence type="ECO:0008006" key="4">
    <source>
        <dbReference type="Google" id="ProtNLM"/>
    </source>
</evidence>